<dbReference type="Proteomes" id="UP000003917">
    <property type="component" value="Unassembled WGS sequence"/>
</dbReference>
<sequence length="77" mass="9029">MISFFCSSVLLSYKQDNMSLLCAWGIFLFIVVVELRLLFHDYLSIILLFIFLMYIYSFTISIDLGTRSIKEFNPQSV</sequence>
<dbReference type="HOGENOM" id="CLU_2630747_0_0_10"/>
<keyword evidence="1" id="KW-1133">Transmembrane helix</keyword>
<comment type="caution">
    <text evidence="2">The sequence shown here is derived from an EMBL/GenBank/DDBJ whole genome shotgun (WGS) entry which is preliminary data.</text>
</comment>
<feature type="transmembrane region" description="Helical" evidence="1">
    <location>
        <begin position="45"/>
        <end position="65"/>
    </location>
</feature>
<keyword evidence="1" id="KW-0812">Transmembrane</keyword>
<name>I9V5W7_BACFG</name>
<organism evidence="2 3">
    <name type="scientific">Bacteroides fragilis CL05T12C13</name>
    <dbReference type="NCBI Taxonomy" id="997881"/>
    <lineage>
        <taxon>Bacteria</taxon>
        <taxon>Pseudomonadati</taxon>
        <taxon>Bacteroidota</taxon>
        <taxon>Bacteroidia</taxon>
        <taxon>Bacteroidales</taxon>
        <taxon>Bacteroidaceae</taxon>
        <taxon>Bacteroides</taxon>
    </lineage>
</organism>
<evidence type="ECO:0000313" key="2">
    <source>
        <dbReference type="EMBL" id="EIY90656.1"/>
    </source>
</evidence>
<reference evidence="2 3" key="1">
    <citation type="submission" date="2012-02" db="EMBL/GenBank/DDBJ databases">
        <title>The Genome Sequence of Bacteroides fragilis CL05T12C13.</title>
        <authorList>
            <consortium name="The Broad Institute Genome Sequencing Platform"/>
            <person name="Earl A."/>
            <person name="Ward D."/>
            <person name="Feldgarden M."/>
            <person name="Gevers D."/>
            <person name="Zitomersky N.L."/>
            <person name="Coyne M.J."/>
            <person name="Comstock L.E."/>
            <person name="Young S.K."/>
            <person name="Zeng Q."/>
            <person name="Gargeya S."/>
            <person name="Fitzgerald M."/>
            <person name="Haas B."/>
            <person name="Abouelleil A."/>
            <person name="Alvarado L."/>
            <person name="Arachchi H.M."/>
            <person name="Berlin A."/>
            <person name="Chapman S.B."/>
            <person name="Gearin G."/>
            <person name="Goldberg J."/>
            <person name="Griggs A."/>
            <person name="Gujja S."/>
            <person name="Hansen M."/>
            <person name="Heiman D."/>
            <person name="Howarth C."/>
            <person name="Larimer J."/>
            <person name="Lui A."/>
            <person name="MacDonald P.J.P."/>
            <person name="McCowen C."/>
            <person name="Montmayeur A."/>
            <person name="Murphy C."/>
            <person name="Neiman D."/>
            <person name="Pearson M."/>
            <person name="Priest M."/>
            <person name="Roberts A."/>
            <person name="Saif S."/>
            <person name="Shea T."/>
            <person name="Sisk P."/>
            <person name="Stolte C."/>
            <person name="Sykes S."/>
            <person name="Wortman J."/>
            <person name="Nusbaum C."/>
            <person name="Birren B."/>
        </authorList>
    </citation>
    <scope>NUCLEOTIDE SEQUENCE [LARGE SCALE GENOMIC DNA]</scope>
    <source>
        <strain evidence="2 3">CL05T12C13</strain>
    </source>
</reference>
<keyword evidence="1" id="KW-0472">Membrane</keyword>
<dbReference type="EMBL" id="AGXP01000046">
    <property type="protein sequence ID" value="EIY90656.1"/>
    <property type="molecule type" value="Genomic_DNA"/>
</dbReference>
<protein>
    <submittedName>
        <fullName evidence="2">Uncharacterized protein</fullName>
    </submittedName>
</protein>
<evidence type="ECO:0000256" key="1">
    <source>
        <dbReference type="SAM" id="Phobius"/>
    </source>
</evidence>
<accession>I9V5W7</accession>
<feature type="transmembrane region" description="Helical" evidence="1">
    <location>
        <begin position="20"/>
        <end position="39"/>
    </location>
</feature>
<evidence type="ECO:0000313" key="3">
    <source>
        <dbReference type="Proteomes" id="UP000003917"/>
    </source>
</evidence>
<dbReference type="AlphaFoldDB" id="I9V5W7"/>
<gene>
    <name evidence="2" type="ORF">HMPREF1080_04024</name>
</gene>
<proteinExistence type="predicted"/>